<organism evidence="2 3">
    <name type="scientific">Cannabis sativa</name>
    <name type="common">Hemp</name>
    <name type="synonym">Marijuana</name>
    <dbReference type="NCBI Taxonomy" id="3483"/>
    <lineage>
        <taxon>Eukaryota</taxon>
        <taxon>Viridiplantae</taxon>
        <taxon>Streptophyta</taxon>
        <taxon>Embryophyta</taxon>
        <taxon>Tracheophyta</taxon>
        <taxon>Spermatophyta</taxon>
        <taxon>Magnoliopsida</taxon>
        <taxon>eudicotyledons</taxon>
        <taxon>Gunneridae</taxon>
        <taxon>Pentapetalae</taxon>
        <taxon>rosids</taxon>
        <taxon>fabids</taxon>
        <taxon>Rosales</taxon>
        <taxon>Cannabaceae</taxon>
        <taxon>Cannabis</taxon>
    </lineage>
</organism>
<name>A0A7J6DPZ5_CANSA</name>
<evidence type="ECO:0000256" key="1">
    <source>
        <dbReference type="SAM" id="MobiDB-lite"/>
    </source>
</evidence>
<comment type="caution">
    <text evidence="2">The sequence shown here is derived from an EMBL/GenBank/DDBJ whole genome shotgun (WGS) entry which is preliminary data.</text>
</comment>
<evidence type="ECO:0000313" key="3">
    <source>
        <dbReference type="Proteomes" id="UP000583929"/>
    </source>
</evidence>
<dbReference type="Proteomes" id="UP000583929">
    <property type="component" value="Unassembled WGS sequence"/>
</dbReference>
<accession>A0A7J6DPZ5</accession>
<dbReference type="AlphaFoldDB" id="A0A7J6DPZ5"/>
<feature type="compositionally biased region" description="Polar residues" evidence="1">
    <location>
        <begin position="62"/>
        <end position="77"/>
    </location>
</feature>
<keyword evidence="3" id="KW-1185">Reference proteome</keyword>
<reference evidence="2 3" key="1">
    <citation type="journal article" date="2020" name="bioRxiv">
        <title>Sequence and annotation of 42 cannabis genomes reveals extensive copy number variation in cannabinoid synthesis and pathogen resistance genes.</title>
        <authorList>
            <person name="Mckernan K.J."/>
            <person name="Helbert Y."/>
            <person name="Kane L.T."/>
            <person name="Ebling H."/>
            <person name="Zhang L."/>
            <person name="Liu B."/>
            <person name="Eaton Z."/>
            <person name="Mclaughlin S."/>
            <person name="Kingan S."/>
            <person name="Baybayan P."/>
            <person name="Concepcion G."/>
            <person name="Jordan M."/>
            <person name="Riva A."/>
            <person name="Barbazuk W."/>
            <person name="Harkins T."/>
        </authorList>
    </citation>
    <scope>NUCLEOTIDE SEQUENCE [LARGE SCALE GENOMIC DNA]</scope>
    <source>
        <strain evidence="3">cv. Jamaican Lion 4</strain>
        <tissue evidence="2">Leaf</tissue>
    </source>
</reference>
<evidence type="ECO:0000313" key="2">
    <source>
        <dbReference type="EMBL" id="KAF4348173.1"/>
    </source>
</evidence>
<protein>
    <submittedName>
        <fullName evidence="2">Uncharacterized protein</fullName>
    </submittedName>
</protein>
<feature type="region of interest" description="Disordered" evidence="1">
    <location>
        <begin position="1"/>
        <end position="21"/>
    </location>
</feature>
<feature type="region of interest" description="Disordered" evidence="1">
    <location>
        <begin position="62"/>
        <end position="85"/>
    </location>
</feature>
<gene>
    <name evidence="2" type="ORF">G4B88_005549</name>
</gene>
<proteinExistence type="predicted"/>
<sequence>MVSLPRTIAGPASVPLPPKQDTLISPNYQLALPRRQSAQVAEETKEDDEAIDPAAVTTTLFQQEQKTTDVPQQSQRVSFPLKRTK</sequence>
<dbReference type="EMBL" id="JAATIQ010000722">
    <property type="protein sequence ID" value="KAF4348173.1"/>
    <property type="molecule type" value="Genomic_DNA"/>
</dbReference>